<evidence type="ECO:0000256" key="1">
    <source>
        <dbReference type="SAM" id="SignalP"/>
    </source>
</evidence>
<name>A0A1X0Q695_9MICR</name>
<feature type="signal peptide" evidence="1">
    <location>
        <begin position="1"/>
        <end position="20"/>
    </location>
</feature>
<sequence>MMYRFVQGIMVGVLLSVSLQDSILNLNKQVMSMIMRKKRDLHLVFLTAINTVILKDNFQRNILLRNLKDKFQKERKHHFYNWYWNQFIK</sequence>
<dbReference type="Proteomes" id="UP000192356">
    <property type="component" value="Unassembled WGS sequence"/>
</dbReference>
<keyword evidence="3" id="KW-1185">Reference proteome</keyword>
<feature type="chain" id="PRO_5012665021" description="Secreted protein" evidence="1">
    <location>
        <begin position="21"/>
        <end position="89"/>
    </location>
</feature>
<accession>A0A1X0Q695</accession>
<reference evidence="2 3" key="1">
    <citation type="journal article" date="2017" name="Environ. Microbiol.">
        <title>Decay of the glycolytic pathway and adaptation to intranuclear parasitism within Enterocytozoonidae microsporidia.</title>
        <authorList>
            <person name="Wiredu Boakye D."/>
            <person name="Jaroenlak P."/>
            <person name="Prachumwat A."/>
            <person name="Williams T.A."/>
            <person name="Bateman K.S."/>
            <person name="Itsathitphaisarn O."/>
            <person name="Sritunyalucksana K."/>
            <person name="Paszkiewicz K.H."/>
            <person name="Moore K.A."/>
            <person name="Stentiford G.D."/>
            <person name="Williams B.A."/>
        </authorList>
    </citation>
    <scope>NUCLEOTIDE SEQUENCE [LARGE SCALE GENOMIC DNA]</scope>
    <source>
        <strain evidence="2 3">GB1</strain>
    </source>
</reference>
<comment type="caution">
    <text evidence="2">The sequence shown here is derived from an EMBL/GenBank/DDBJ whole genome shotgun (WGS) entry which is preliminary data.</text>
</comment>
<organism evidence="2 3">
    <name type="scientific">Hepatospora eriocheir</name>
    <dbReference type="NCBI Taxonomy" id="1081669"/>
    <lineage>
        <taxon>Eukaryota</taxon>
        <taxon>Fungi</taxon>
        <taxon>Fungi incertae sedis</taxon>
        <taxon>Microsporidia</taxon>
        <taxon>Hepatosporidae</taxon>
        <taxon>Hepatospora</taxon>
    </lineage>
</organism>
<dbReference type="VEuPathDB" id="MicrosporidiaDB:HERIO_2791"/>
<evidence type="ECO:0008006" key="4">
    <source>
        <dbReference type="Google" id="ProtNLM"/>
    </source>
</evidence>
<dbReference type="AlphaFoldDB" id="A0A1X0Q695"/>
<keyword evidence="1" id="KW-0732">Signal</keyword>
<evidence type="ECO:0000313" key="3">
    <source>
        <dbReference type="Proteomes" id="UP000192356"/>
    </source>
</evidence>
<protein>
    <recommendedName>
        <fullName evidence="4">Secreted protein</fullName>
    </recommendedName>
</protein>
<dbReference type="EMBL" id="LVKB01000447">
    <property type="protein sequence ID" value="ORD95295.1"/>
    <property type="molecule type" value="Genomic_DNA"/>
</dbReference>
<proteinExistence type="predicted"/>
<evidence type="ECO:0000313" key="2">
    <source>
        <dbReference type="EMBL" id="ORD95295.1"/>
    </source>
</evidence>
<gene>
    <name evidence="2" type="ORF">HERIO_2791</name>
</gene>